<feature type="transmembrane region" description="Helical" evidence="1">
    <location>
        <begin position="207"/>
        <end position="225"/>
    </location>
</feature>
<feature type="transmembrane region" description="Helical" evidence="1">
    <location>
        <begin position="183"/>
        <end position="201"/>
    </location>
</feature>
<reference evidence="3" key="2">
    <citation type="submission" date="2021-04" db="EMBL/GenBank/DDBJ databases">
        <authorList>
            <person name="Gilroy R."/>
        </authorList>
    </citation>
    <scope>NUCLEOTIDE SEQUENCE</scope>
    <source>
        <strain evidence="3">CHK178-16964</strain>
    </source>
</reference>
<dbReference type="EMBL" id="DWZA01000088">
    <property type="protein sequence ID" value="HJA71875.1"/>
    <property type="molecule type" value="Genomic_DNA"/>
</dbReference>
<dbReference type="Pfam" id="PF02517">
    <property type="entry name" value="Rce1-like"/>
    <property type="match status" value="1"/>
</dbReference>
<feature type="transmembrane region" description="Helical" evidence="1">
    <location>
        <begin position="280"/>
        <end position="310"/>
    </location>
</feature>
<feature type="transmembrane region" description="Helical" evidence="1">
    <location>
        <begin position="108"/>
        <end position="128"/>
    </location>
</feature>
<dbReference type="InterPro" id="IPR003675">
    <property type="entry name" value="Rce1/LyrA-like_dom"/>
</dbReference>
<organism evidence="3 4">
    <name type="scientific">Candidatus Lachnoclostridium stercoravium</name>
    <dbReference type="NCBI Taxonomy" id="2838633"/>
    <lineage>
        <taxon>Bacteria</taxon>
        <taxon>Bacillati</taxon>
        <taxon>Bacillota</taxon>
        <taxon>Clostridia</taxon>
        <taxon>Lachnospirales</taxon>
        <taxon>Lachnospiraceae</taxon>
    </lineage>
</organism>
<dbReference type="Proteomes" id="UP000823900">
    <property type="component" value="Unassembled WGS sequence"/>
</dbReference>
<feature type="transmembrane region" description="Helical" evidence="1">
    <location>
        <begin position="21"/>
        <end position="45"/>
    </location>
</feature>
<keyword evidence="3" id="KW-0645">Protease</keyword>
<keyword evidence="3" id="KW-0378">Hydrolase</keyword>
<keyword evidence="1" id="KW-0472">Membrane</keyword>
<name>A0A9D2KPX8_9FIRM</name>
<comment type="caution">
    <text evidence="3">The sequence shown here is derived from an EMBL/GenBank/DDBJ whole genome shotgun (WGS) entry which is preliminary data.</text>
</comment>
<sequence length="351" mass="39060">MEANEAAVRKHARKTFSRLGLGFFLFVAAAFAVQLAVIVIAGFFGNIAVFDDQNRQIVLSIISMYGIGFPVFWLVVRNMTTGYGDPDTFPEGGASFCQEGLEKERWGFLPILTAFVIAMGVMEAGNFIGNGLMNALSRKMGEESVNDVFTLIMDSNWFLIIFFAVILAPVMEELMFRKILIDRIIRFGELRAVIVSGVLFGVVHGNFYQFFYACGLGMIFAYIYVRTGKIWITMGLHMTINGMSSIIAGGLMKHMDYGRFLELSEAGDMNGLVMVVQEHWLAYLLLVLYGLGLMALAFVGIILLICVCAMGKIHFLPAAVRIPGRFTYVPVFFNVGMILFLVFCAAQFFIL</sequence>
<proteinExistence type="predicted"/>
<gene>
    <name evidence="3" type="ORF">IAA07_09925</name>
</gene>
<feature type="transmembrane region" description="Helical" evidence="1">
    <location>
        <begin position="148"/>
        <end position="171"/>
    </location>
</feature>
<feature type="transmembrane region" description="Helical" evidence="1">
    <location>
        <begin position="57"/>
        <end position="76"/>
    </location>
</feature>
<feature type="transmembrane region" description="Helical" evidence="1">
    <location>
        <begin position="232"/>
        <end position="252"/>
    </location>
</feature>
<dbReference type="PANTHER" id="PTHR36435">
    <property type="entry name" value="SLR1288 PROTEIN"/>
    <property type="match status" value="1"/>
</dbReference>
<dbReference type="PANTHER" id="PTHR36435:SF1">
    <property type="entry name" value="CAAX AMINO TERMINAL PROTEASE FAMILY PROTEIN"/>
    <property type="match status" value="1"/>
</dbReference>
<feature type="transmembrane region" description="Helical" evidence="1">
    <location>
        <begin position="331"/>
        <end position="350"/>
    </location>
</feature>
<keyword evidence="3" id="KW-0482">Metalloprotease</keyword>
<reference evidence="3" key="1">
    <citation type="journal article" date="2021" name="PeerJ">
        <title>Extensive microbial diversity within the chicken gut microbiome revealed by metagenomics and culture.</title>
        <authorList>
            <person name="Gilroy R."/>
            <person name="Ravi A."/>
            <person name="Getino M."/>
            <person name="Pursley I."/>
            <person name="Horton D.L."/>
            <person name="Alikhan N.F."/>
            <person name="Baker D."/>
            <person name="Gharbi K."/>
            <person name="Hall N."/>
            <person name="Watson M."/>
            <person name="Adriaenssens E.M."/>
            <person name="Foster-Nyarko E."/>
            <person name="Jarju S."/>
            <person name="Secka A."/>
            <person name="Antonio M."/>
            <person name="Oren A."/>
            <person name="Chaudhuri R.R."/>
            <person name="La Ragione R."/>
            <person name="Hildebrand F."/>
            <person name="Pallen M.J."/>
        </authorList>
    </citation>
    <scope>NUCLEOTIDE SEQUENCE</scope>
    <source>
        <strain evidence="3">CHK178-16964</strain>
    </source>
</reference>
<dbReference type="GO" id="GO:0008237">
    <property type="term" value="F:metallopeptidase activity"/>
    <property type="evidence" value="ECO:0007669"/>
    <property type="project" value="UniProtKB-KW"/>
</dbReference>
<accession>A0A9D2KPX8</accession>
<dbReference type="GO" id="GO:0004175">
    <property type="term" value="F:endopeptidase activity"/>
    <property type="evidence" value="ECO:0007669"/>
    <property type="project" value="UniProtKB-ARBA"/>
</dbReference>
<dbReference type="AlphaFoldDB" id="A0A9D2KPX8"/>
<evidence type="ECO:0000259" key="2">
    <source>
        <dbReference type="Pfam" id="PF02517"/>
    </source>
</evidence>
<keyword evidence="1" id="KW-0812">Transmembrane</keyword>
<evidence type="ECO:0000313" key="3">
    <source>
        <dbReference type="EMBL" id="HJA71875.1"/>
    </source>
</evidence>
<dbReference type="InterPro" id="IPR052710">
    <property type="entry name" value="CAAX_protease"/>
</dbReference>
<dbReference type="GO" id="GO:0080120">
    <property type="term" value="P:CAAX-box protein maturation"/>
    <property type="evidence" value="ECO:0007669"/>
    <property type="project" value="UniProtKB-ARBA"/>
</dbReference>
<protein>
    <submittedName>
        <fullName evidence="3">CPBP family intramembrane metalloprotease</fullName>
    </submittedName>
</protein>
<feature type="domain" description="CAAX prenyl protease 2/Lysostaphin resistance protein A-like" evidence="2">
    <location>
        <begin position="156"/>
        <end position="243"/>
    </location>
</feature>
<evidence type="ECO:0000313" key="4">
    <source>
        <dbReference type="Proteomes" id="UP000823900"/>
    </source>
</evidence>
<evidence type="ECO:0000256" key="1">
    <source>
        <dbReference type="SAM" id="Phobius"/>
    </source>
</evidence>
<keyword evidence="1" id="KW-1133">Transmembrane helix</keyword>